<dbReference type="Pfam" id="PF13483">
    <property type="entry name" value="Lactamase_B_3"/>
    <property type="match status" value="1"/>
</dbReference>
<comment type="caution">
    <text evidence="2">The sequence shown here is derived from an EMBL/GenBank/DDBJ whole genome shotgun (WGS) entry which is preliminary data.</text>
</comment>
<organism evidence="2 3">
    <name type="scientific">Galactobacter valiniphilus</name>
    <dbReference type="NCBI Taxonomy" id="2676122"/>
    <lineage>
        <taxon>Bacteria</taxon>
        <taxon>Bacillati</taxon>
        <taxon>Actinomycetota</taxon>
        <taxon>Actinomycetes</taxon>
        <taxon>Micrococcales</taxon>
        <taxon>Micrococcaceae</taxon>
        <taxon>Galactobacter</taxon>
    </lineage>
</organism>
<protein>
    <submittedName>
        <fullName evidence="2">MBL fold metallo-hydrolase</fullName>
    </submittedName>
</protein>
<evidence type="ECO:0000313" key="3">
    <source>
        <dbReference type="Proteomes" id="UP000265419"/>
    </source>
</evidence>
<dbReference type="InterPro" id="IPR001279">
    <property type="entry name" value="Metallo-B-lactamas"/>
</dbReference>
<keyword evidence="3" id="KW-1185">Reference proteome</keyword>
<dbReference type="SUPFAM" id="SSF56281">
    <property type="entry name" value="Metallo-hydrolase/oxidoreductase"/>
    <property type="match status" value="1"/>
</dbReference>
<dbReference type="InterPro" id="IPR036866">
    <property type="entry name" value="RibonucZ/Hydroxyglut_hydro"/>
</dbReference>
<evidence type="ECO:0000313" key="2">
    <source>
        <dbReference type="EMBL" id="RII43044.1"/>
    </source>
</evidence>
<accession>A0A399JCT7</accession>
<dbReference type="InterPro" id="IPR050114">
    <property type="entry name" value="UPF0173_UPF0282_UlaG_hydrolase"/>
</dbReference>
<dbReference type="Proteomes" id="UP000265419">
    <property type="component" value="Unassembled WGS sequence"/>
</dbReference>
<dbReference type="SMART" id="SM00849">
    <property type="entry name" value="Lactamase_B"/>
    <property type="match status" value="1"/>
</dbReference>
<dbReference type="EMBL" id="QQXK01000006">
    <property type="protein sequence ID" value="RII43044.1"/>
    <property type="molecule type" value="Genomic_DNA"/>
</dbReference>
<proteinExistence type="predicted"/>
<dbReference type="Gene3D" id="3.60.15.10">
    <property type="entry name" value="Ribonuclease Z/Hydroxyacylglutathione hydrolase-like"/>
    <property type="match status" value="1"/>
</dbReference>
<reference evidence="2 3" key="1">
    <citation type="submission" date="2018-07" db="EMBL/GenBank/DDBJ databases">
        <title>Arthrobacter sp. nov., isolated from raw cow's milk with high bacterial count.</title>
        <authorList>
            <person name="Hahne J."/>
            <person name="Isele D."/>
            <person name="Lipski A."/>
        </authorList>
    </citation>
    <scope>NUCLEOTIDE SEQUENCE [LARGE SCALE GENOMIC DNA]</scope>
    <source>
        <strain evidence="2 3">JZ R-35</strain>
    </source>
</reference>
<dbReference type="GO" id="GO:0016787">
    <property type="term" value="F:hydrolase activity"/>
    <property type="evidence" value="ECO:0007669"/>
    <property type="project" value="UniProtKB-KW"/>
</dbReference>
<keyword evidence="2" id="KW-0378">Hydrolase</keyword>
<name>A0A399JCT7_9MICC</name>
<evidence type="ECO:0000259" key="1">
    <source>
        <dbReference type="SMART" id="SM00849"/>
    </source>
</evidence>
<dbReference type="AlphaFoldDB" id="A0A399JCT7"/>
<dbReference type="PANTHER" id="PTHR43546:SF3">
    <property type="entry name" value="UPF0173 METAL-DEPENDENT HYDROLASE MJ1163"/>
    <property type="match status" value="1"/>
</dbReference>
<dbReference type="PANTHER" id="PTHR43546">
    <property type="entry name" value="UPF0173 METAL-DEPENDENT HYDROLASE MJ1163-RELATED"/>
    <property type="match status" value="1"/>
</dbReference>
<sequence>MRLTKHGHSCITVHTEANGAPRTLAIDPGTLSDATAALAGADAVLVTHGHPDHVDDDVLFAFLLGNPGVPAYAPADVVARWNEREEAASLADRLHVVGADEEFEVLGVPVRSVGGQHALIHPLLRTIDNVGYILDGAVYHPGDALIVPAGDATLEVLLVPAWAPWSKTSEVVDFIAAVRARRAYGIHDAPLTAAGHKIVETQLAGLGGRTGSAYEPWASGESIDV</sequence>
<gene>
    <name evidence="2" type="ORF">DWB68_04495</name>
</gene>
<dbReference type="RefSeq" id="WP_119423949.1">
    <property type="nucleotide sequence ID" value="NZ_QQXK01000006.1"/>
</dbReference>
<feature type="domain" description="Metallo-beta-lactamase" evidence="1">
    <location>
        <begin position="7"/>
        <end position="187"/>
    </location>
</feature>